<gene>
    <name evidence="2" type="ORF">BDA96_04G170700</name>
</gene>
<proteinExistence type="predicted"/>
<evidence type="ECO:0000313" key="3">
    <source>
        <dbReference type="Proteomes" id="UP000807115"/>
    </source>
</evidence>
<feature type="compositionally biased region" description="Low complexity" evidence="1">
    <location>
        <begin position="61"/>
        <end position="75"/>
    </location>
</feature>
<comment type="caution">
    <text evidence="2">The sequence shown here is derived from an EMBL/GenBank/DDBJ whole genome shotgun (WGS) entry which is preliminary data.</text>
</comment>
<reference evidence="2" key="2">
    <citation type="submission" date="2020-10" db="EMBL/GenBank/DDBJ databases">
        <authorList>
            <person name="Cooper E.A."/>
            <person name="Brenton Z.W."/>
            <person name="Flinn B.S."/>
            <person name="Jenkins J."/>
            <person name="Shu S."/>
            <person name="Flowers D."/>
            <person name="Luo F."/>
            <person name="Wang Y."/>
            <person name="Xia P."/>
            <person name="Barry K."/>
            <person name="Daum C."/>
            <person name="Lipzen A."/>
            <person name="Yoshinaga Y."/>
            <person name="Schmutz J."/>
            <person name="Saski C."/>
            <person name="Vermerris W."/>
            <person name="Kresovich S."/>
        </authorList>
    </citation>
    <scope>NUCLEOTIDE SEQUENCE</scope>
</reference>
<dbReference type="AlphaFoldDB" id="A0A921R3B6"/>
<protein>
    <submittedName>
        <fullName evidence="2">Uncharacterized protein</fullName>
    </submittedName>
</protein>
<organism evidence="2 3">
    <name type="scientific">Sorghum bicolor</name>
    <name type="common">Sorghum</name>
    <name type="synonym">Sorghum vulgare</name>
    <dbReference type="NCBI Taxonomy" id="4558"/>
    <lineage>
        <taxon>Eukaryota</taxon>
        <taxon>Viridiplantae</taxon>
        <taxon>Streptophyta</taxon>
        <taxon>Embryophyta</taxon>
        <taxon>Tracheophyta</taxon>
        <taxon>Spermatophyta</taxon>
        <taxon>Magnoliopsida</taxon>
        <taxon>Liliopsida</taxon>
        <taxon>Poales</taxon>
        <taxon>Poaceae</taxon>
        <taxon>PACMAD clade</taxon>
        <taxon>Panicoideae</taxon>
        <taxon>Andropogonodae</taxon>
        <taxon>Andropogoneae</taxon>
        <taxon>Sorghinae</taxon>
        <taxon>Sorghum</taxon>
    </lineage>
</organism>
<accession>A0A921R3B6</accession>
<reference evidence="2" key="1">
    <citation type="journal article" date="2019" name="BMC Genomics">
        <title>A new reference genome for Sorghum bicolor reveals high levels of sequence similarity between sweet and grain genotypes: implications for the genetics of sugar metabolism.</title>
        <authorList>
            <person name="Cooper E.A."/>
            <person name="Brenton Z.W."/>
            <person name="Flinn B.S."/>
            <person name="Jenkins J."/>
            <person name="Shu S."/>
            <person name="Flowers D."/>
            <person name="Luo F."/>
            <person name="Wang Y."/>
            <person name="Xia P."/>
            <person name="Barry K."/>
            <person name="Daum C."/>
            <person name="Lipzen A."/>
            <person name="Yoshinaga Y."/>
            <person name="Schmutz J."/>
            <person name="Saski C."/>
            <person name="Vermerris W."/>
            <person name="Kresovich S."/>
        </authorList>
    </citation>
    <scope>NUCLEOTIDE SEQUENCE</scope>
</reference>
<evidence type="ECO:0000313" key="2">
    <source>
        <dbReference type="EMBL" id="KAG0533183.1"/>
    </source>
</evidence>
<evidence type="ECO:0000256" key="1">
    <source>
        <dbReference type="SAM" id="MobiDB-lite"/>
    </source>
</evidence>
<dbReference type="Proteomes" id="UP000807115">
    <property type="component" value="Chromosome 4"/>
</dbReference>
<name>A0A921R3B6_SORBI</name>
<dbReference type="EMBL" id="CM027683">
    <property type="protein sequence ID" value="KAG0533183.1"/>
    <property type="molecule type" value="Genomic_DNA"/>
</dbReference>
<feature type="region of interest" description="Disordered" evidence="1">
    <location>
        <begin position="1"/>
        <end position="96"/>
    </location>
</feature>
<feature type="compositionally biased region" description="Pro residues" evidence="1">
    <location>
        <begin position="76"/>
        <end position="87"/>
    </location>
</feature>
<sequence length="117" mass="11496">MAGMELAVGVELTHGADPPIADRARGKSDGGAGGEPCMLPAAGTITASKASPTPVPPPRGASPTTSRRRATAAPTGSPPPAMPPPQGAPRRPCRHCPEGLVNACAAALTGSSTSAWP</sequence>